<organism evidence="6 7">
    <name type="scientific">Tetradesmus obliquus</name>
    <name type="common">Green alga</name>
    <name type="synonym">Acutodesmus obliquus</name>
    <dbReference type="NCBI Taxonomy" id="3088"/>
    <lineage>
        <taxon>Eukaryota</taxon>
        <taxon>Viridiplantae</taxon>
        <taxon>Chlorophyta</taxon>
        <taxon>core chlorophytes</taxon>
        <taxon>Chlorophyceae</taxon>
        <taxon>CS clade</taxon>
        <taxon>Sphaeropleales</taxon>
        <taxon>Scenedesmaceae</taxon>
        <taxon>Tetradesmus</taxon>
    </lineage>
</organism>
<keyword evidence="1" id="KW-0808">Transferase</keyword>
<dbReference type="SUPFAM" id="SSF56112">
    <property type="entry name" value="Protein kinase-like (PK-like)"/>
    <property type="match status" value="1"/>
</dbReference>
<feature type="compositionally biased region" description="Pro residues" evidence="4">
    <location>
        <begin position="353"/>
        <end position="364"/>
    </location>
</feature>
<evidence type="ECO:0000256" key="3">
    <source>
        <dbReference type="SAM" id="Coils"/>
    </source>
</evidence>
<dbReference type="Gene3D" id="1.10.1070.11">
    <property type="entry name" value="Phosphatidylinositol 3-/4-kinase, catalytic domain"/>
    <property type="match status" value="1"/>
</dbReference>
<dbReference type="Gene3D" id="3.30.1010.10">
    <property type="entry name" value="Phosphatidylinositol 3-kinase Catalytic Subunit, Chain A, domain 4"/>
    <property type="match status" value="1"/>
</dbReference>
<feature type="compositionally biased region" description="Low complexity" evidence="4">
    <location>
        <begin position="365"/>
        <end position="374"/>
    </location>
</feature>
<keyword evidence="2" id="KW-0418">Kinase</keyword>
<sequence length="855" mass="91584">MHRRHGSTDRHATKEWELLWALFTTQDTHQQQLLCAELLQLPAERINRYLLEYVYLAVSRPSGPLEHAITELCGRSFNTAVQVSWLLLALLQDQPGNRHIRQFRDACEHAALMGGAPSHPHYLHTFSQGAAWLVSHEEELLSTSMLLEMPPRSPRHAAGRDSFLASLDFVDALCETSANLTRFPQEERRRVLRKCLCRINQEVMDAAEQGVAVRYPIGGCRSRVLRLLVNEAAILNSRDKAPFLLMLEVQQDQDFVDEVLPGSSSSRQGNRVMCRAASRDFTATSITAAGPSRQRTAAAAAAAGRGQLLQVHLEVVAAAPVVQHLALHCRKGRRLPSLEAIDIIAGKLGKAAIPPPTEIGPPLPGELSSSSSSSMDGDAECIPYVTGASASSSHLKTVDEAEVAGHDGWQDVASTGAAASPKQRQRKQQHQQQKASGGWWGFLRKQQPAAAAAHVDQLVTQEQQQQAAESAEAAAERLAQQAEAVYGESWEARCARVRASSPFDCRPGWGLAGVIVKSGDDCRQELLALQLIRELGDIWAAAGLPLWVLPFEVLVTSAGTALIQLIPDSTSVHSIKQRSAAAAATAAAAAAAASAASDSAATASPAAGAAAAAAGSSSGGVSLSEHFFAKWRRGSPECLAAQRRFVESLAAYSLVTYLLQVKDRHNGNIMMDSSGRLVHIDFGFLLSNAPGGGWLAFEAAPMKLSRELMEVMDSNSEGQPSELFDYFKVLCIQGFLAARKERQRITRLVTIMAHCARPSAPGAGAGAAPSGNIPTSSGSSSSSGAAAAAGAGQAPSWPCFRAGPERVLAALEGRFVPQLSEAGCVQHVLRLISGSLDAWSTRQYDYYQRVLNGIL</sequence>
<dbReference type="InterPro" id="IPR000403">
    <property type="entry name" value="PI3/4_kinase_cat_dom"/>
</dbReference>
<feature type="coiled-coil region" evidence="3">
    <location>
        <begin position="461"/>
        <end position="488"/>
    </location>
</feature>
<dbReference type="InterPro" id="IPR011009">
    <property type="entry name" value="Kinase-like_dom_sf"/>
</dbReference>
<reference evidence="6 7" key="1">
    <citation type="submission" date="2023-05" db="EMBL/GenBank/DDBJ databases">
        <title>A 100% complete, gapless, phased diploid assembly of the Scenedesmus obliquus UTEX 3031 genome.</title>
        <authorList>
            <person name="Biondi T.C."/>
            <person name="Hanschen E.R."/>
            <person name="Kwon T."/>
            <person name="Eng W."/>
            <person name="Kruse C.P.S."/>
            <person name="Koehler S.I."/>
            <person name="Kunde Y."/>
            <person name="Gleasner C.D."/>
            <person name="You Mak K.T."/>
            <person name="Polle J."/>
            <person name="Hovde B.T."/>
            <person name="Starkenburg S.R."/>
        </authorList>
    </citation>
    <scope>NUCLEOTIDE SEQUENCE [LARGE SCALE GENOMIC DNA]</scope>
    <source>
        <strain evidence="6 7">DOE0152z</strain>
    </source>
</reference>
<dbReference type="PANTHER" id="PTHR10048:SF22">
    <property type="entry name" value="PHOSPHATIDYLINOSITOL 4-KINASE BETA"/>
    <property type="match status" value="1"/>
</dbReference>
<feature type="domain" description="PI3K/PI4K catalytic" evidence="5">
    <location>
        <begin position="472"/>
        <end position="840"/>
    </location>
</feature>
<dbReference type="EMBL" id="CP126212">
    <property type="protein sequence ID" value="WIA13888.1"/>
    <property type="molecule type" value="Genomic_DNA"/>
</dbReference>
<evidence type="ECO:0000313" key="6">
    <source>
        <dbReference type="EMBL" id="WIA13888.1"/>
    </source>
</evidence>
<protein>
    <recommendedName>
        <fullName evidence="5">PI3K/PI4K catalytic domain-containing protein</fullName>
    </recommendedName>
</protein>
<dbReference type="Proteomes" id="UP001244341">
    <property type="component" value="Chromosome 5b"/>
</dbReference>
<gene>
    <name evidence="6" type="ORF">OEZ85_002460</name>
</gene>
<feature type="region of interest" description="Disordered" evidence="4">
    <location>
        <begin position="415"/>
        <end position="436"/>
    </location>
</feature>
<dbReference type="InterPro" id="IPR018936">
    <property type="entry name" value="PI3/4_kinase_CS"/>
</dbReference>
<evidence type="ECO:0000256" key="1">
    <source>
        <dbReference type="ARBA" id="ARBA00022679"/>
    </source>
</evidence>
<dbReference type="PROSITE" id="PS00915">
    <property type="entry name" value="PI3_4_KINASE_1"/>
    <property type="match status" value="1"/>
</dbReference>
<feature type="region of interest" description="Disordered" evidence="4">
    <location>
        <begin position="351"/>
        <end position="381"/>
    </location>
</feature>
<dbReference type="PROSITE" id="PS00916">
    <property type="entry name" value="PI3_4_KINASE_2"/>
    <property type="match status" value="1"/>
</dbReference>
<dbReference type="PANTHER" id="PTHR10048">
    <property type="entry name" value="PHOSPHATIDYLINOSITOL KINASE"/>
    <property type="match status" value="1"/>
</dbReference>
<dbReference type="Pfam" id="PF00454">
    <property type="entry name" value="PI3_PI4_kinase"/>
    <property type="match status" value="1"/>
</dbReference>
<evidence type="ECO:0000313" key="7">
    <source>
        <dbReference type="Proteomes" id="UP001244341"/>
    </source>
</evidence>
<accession>A0ABY8TXK2</accession>
<dbReference type="InterPro" id="IPR036940">
    <property type="entry name" value="PI3/4_kinase_cat_sf"/>
</dbReference>
<dbReference type="SMART" id="SM00146">
    <property type="entry name" value="PI3Kc"/>
    <property type="match status" value="1"/>
</dbReference>
<dbReference type="PROSITE" id="PS50290">
    <property type="entry name" value="PI3_4_KINASE_3"/>
    <property type="match status" value="1"/>
</dbReference>
<evidence type="ECO:0000256" key="4">
    <source>
        <dbReference type="SAM" id="MobiDB-lite"/>
    </source>
</evidence>
<keyword evidence="7" id="KW-1185">Reference proteome</keyword>
<evidence type="ECO:0000259" key="5">
    <source>
        <dbReference type="PROSITE" id="PS50290"/>
    </source>
</evidence>
<dbReference type="InterPro" id="IPR015433">
    <property type="entry name" value="PI3/4_kinase"/>
</dbReference>
<evidence type="ECO:0000256" key="2">
    <source>
        <dbReference type="ARBA" id="ARBA00022777"/>
    </source>
</evidence>
<proteinExistence type="predicted"/>
<feature type="region of interest" description="Disordered" evidence="4">
    <location>
        <begin position="763"/>
        <end position="787"/>
    </location>
</feature>
<keyword evidence="3" id="KW-0175">Coiled coil</keyword>
<name>A0ABY8TXK2_TETOB</name>